<dbReference type="InterPro" id="IPR035513">
    <property type="entry name" value="Invertase/methylesterase_inhib"/>
</dbReference>
<name>A0AAN9FZD9_CROPI</name>
<feature type="domain" description="Pectinesterase inhibitor" evidence="2">
    <location>
        <begin position="26"/>
        <end position="169"/>
    </location>
</feature>
<dbReference type="PANTHER" id="PTHR31890">
    <property type="entry name" value="PLANT INVERTASE/PECTIN METHYLESTERASE INHIBITOR SUPERFAMILY PROTEIN"/>
    <property type="match status" value="1"/>
</dbReference>
<feature type="chain" id="PRO_5042815343" description="Pectinesterase inhibitor domain-containing protein" evidence="1">
    <location>
        <begin position="28"/>
        <end position="177"/>
    </location>
</feature>
<evidence type="ECO:0000313" key="4">
    <source>
        <dbReference type="Proteomes" id="UP001372338"/>
    </source>
</evidence>
<sequence length="177" mass="19524">MNSSKFSFFLFTLSVILISHYPIPALGESLYESICKETIDTDIGTVSSCIQLLKEDPRIPSAKNYLELSKFILEFGVKKGKEGQNYMKKIAKAHPTEAVKLCANSYYDYAIGSFQSAILELKEDILTATYDAKVAGDGPAYCADILAEIKIENPLINKEVSLISVVAFLSTNHLLKA</sequence>
<organism evidence="3 4">
    <name type="scientific">Crotalaria pallida</name>
    <name type="common">Smooth rattlebox</name>
    <name type="synonym">Crotalaria striata</name>
    <dbReference type="NCBI Taxonomy" id="3830"/>
    <lineage>
        <taxon>Eukaryota</taxon>
        <taxon>Viridiplantae</taxon>
        <taxon>Streptophyta</taxon>
        <taxon>Embryophyta</taxon>
        <taxon>Tracheophyta</taxon>
        <taxon>Spermatophyta</taxon>
        <taxon>Magnoliopsida</taxon>
        <taxon>eudicotyledons</taxon>
        <taxon>Gunneridae</taxon>
        <taxon>Pentapetalae</taxon>
        <taxon>rosids</taxon>
        <taxon>fabids</taxon>
        <taxon>Fabales</taxon>
        <taxon>Fabaceae</taxon>
        <taxon>Papilionoideae</taxon>
        <taxon>50 kb inversion clade</taxon>
        <taxon>genistoids sensu lato</taxon>
        <taxon>core genistoids</taxon>
        <taxon>Crotalarieae</taxon>
        <taxon>Crotalaria</taxon>
    </lineage>
</organism>
<dbReference type="EMBL" id="JAYWIO010000002">
    <property type="protein sequence ID" value="KAK7281358.1"/>
    <property type="molecule type" value="Genomic_DNA"/>
</dbReference>
<evidence type="ECO:0000259" key="2">
    <source>
        <dbReference type="SMART" id="SM00856"/>
    </source>
</evidence>
<proteinExistence type="predicted"/>
<dbReference type="Gene3D" id="1.20.140.40">
    <property type="entry name" value="Invertase/pectin methylesterase inhibitor family protein"/>
    <property type="match status" value="1"/>
</dbReference>
<evidence type="ECO:0000256" key="1">
    <source>
        <dbReference type="SAM" id="SignalP"/>
    </source>
</evidence>
<dbReference type="AlphaFoldDB" id="A0AAN9FZD9"/>
<evidence type="ECO:0000313" key="3">
    <source>
        <dbReference type="EMBL" id="KAK7281358.1"/>
    </source>
</evidence>
<dbReference type="PANTHER" id="PTHR31890:SF9">
    <property type="entry name" value="PLANT INVERTASE_PECTIN METHYLESTERASE INHIBITOR SUPERFAMILY PROTEIN"/>
    <property type="match status" value="1"/>
</dbReference>
<gene>
    <name evidence="3" type="ORF">RIF29_09273</name>
</gene>
<dbReference type="SUPFAM" id="SSF101148">
    <property type="entry name" value="Plant invertase/pectin methylesterase inhibitor"/>
    <property type="match status" value="1"/>
</dbReference>
<accession>A0AAN9FZD9</accession>
<keyword evidence="1" id="KW-0732">Signal</keyword>
<protein>
    <recommendedName>
        <fullName evidence="2">Pectinesterase inhibitor domain-containing protein</fullName>
    </recommendedName>
</protein>
<dbReference type="InterPro" id="IPR006501">
    <property type="entry name" value="Pectinesterase_inhib_dom"/>
</dbReference>
<dbReference type="SMART" id="SM00856">
    <property type="entry name" value="PMEI"/>
    <property type="match status" value="1"/>
</dbReference>
<comment type="caution">
    <text evidence="3">The sequence shown here is derived from an EMBL/GenBank/DDBJ whole genome shotgun (WGS) entry which is preliminary data.</text>
</comment>
<dbReference type="Proteomes" id="UP001372338">
    <property type="component" value="Unassembled WGS sequence"/>
</dbReference>
<keyword evidence="4" id="KW-1185">Reference proteome</keyword>
<dbReference type="GO" id="GO:0004857">
    <property type="term" value="F:enzyme inhibitor activity"/>
    <property type="evidence" value="ECO:0007669"/>
    <property type="project" value="InterPro"/>
</dbReference>
<dbReference type="NCBIfam" id="TIGR01614">
    <property type="entry name" value="PME_inhib"/>
    <property type="match status" value="1"/>
</dbReference>
<feature type="signal peptide" evidence="1">
    <location>
        <begin position="1"/>
        <end position="27"/>
    </location>
</feature>
<reference evidence="3 4" key="1">
    <citation type="submission" date="2024-01" db="EMBL/GenBank/DDBJ databases">
        <title>The genomes of 5 underutilized Papilionoideae crops provide insights into root nodulation and disease resistanc.</title>
        <authorList>
            <person name="Yuan L."/>
        </authorList>
    </citation>
    <scope>NUCLEOTIDE SEQUENCE [LARGE SCALE GENOMIC DNA]</scope>
    <source>
        <strain evidence="3">ZHUSHIDOU_FW_LH</strain>
        <tissue evidence="3">Leaf</tissue>
    </source>
</reference>